<protein>
    <recommendedName>
        <fullName evidence="3">Rieske domain-containing protein</fullName>
    </recommendedName>
</protein>
<evidence type="ECO:0000313" key="2">
    <source>
        <dbReference type="Proteomes" id="UP000830401"/>
    </source>
</evidence>
<keyword evidence="2" id="KW-1185">Reference proteome</keyword>
<sequence>MFTPIQGPIAALQLHLVPAGRRLDFEIVPGCFAYVYRRQHQQAWQCVARNACSPYFDHTPISRDSQPEYVVCYCDAAGTIKAATSIAAPPATTPQHTA</sequence>
<evidence type="ECO:0000313" key="1">
    <source>
        <dbReference type="EMBL" id="UOQ64749.1"/>
    </source>
</evidence>
<organism evidence="1 2">
    <name type="scientific">Hymenobacter volaticus</name>
    <dbReference type="NCBI Taxonomy" id="2932254"/>
    <lineage>
        <taxon>Bacteria</taxon>
        <taxon>Pseudomonadati</taxon>
        <taxon>Bacteroidota</taxon>
        <taxon>Cytophagia</taxon>
        <taxon>Cytophagales</taxon>
        <taxon>Hymenobacteraceae</taxon>
        <taxon>Hymenobacter</taxon>
    </lineage>
</organism>
<dbReference type="Proteomes" id="UP000830401">
    <property type="component" value="Chromosome"/>
</dbReference>
<evidence type="ECO:0008006" key="3">
    <source>
        <dbReference type="Google" id="ProtNLM"/>
    </source>
</evidence>
<gene>
    <name evidence="1" type="ORF">MUN86_14355</name>
</gene>
<reference evidence="1" key="1">
    <citation type="submission" date="2022-04" db="EMBL/GenBank/DDBJ databases">
        <title>Hymenobacter sp. isolated from the air.</title>
        <authorList>
            <person name="Won M."/>
            <person name="Lee C.-M."/>
            <person name="Woen H.-Y."/>
            <person name="Kwon S.-W."/>
        </authorList>
    </citation>
    <scope>NUCLEOTIDE SEQUENCE</scope>
    <source>
        <strain evidence="1">5420S-77</strain>
    </source>
</reference>
<name>A0ABY4G2F0_9BACT</name>
<proteinExistence type="predicted"/>
<accession>A0ABY4G2F0</accession>
<dbReference type="RefSeq" id="WP_245118722.1">
    <property type="nucleotide sequence ID" value="NZ_CP095061.1"/>
</dbReference>
<dbReference type="EMBL" id="CP095061">
    <property type="protein sequence ID" value="UOQ64749.1"/>
    <property type="molecule type" value="Genomic_DNA"/>
</dbReference>